<name>A0ABZ2L4K4_9BACT</name>
<keyword evidence="2" id="KW-1185">Reference proteome</keyword>
<dbReference type="EMBL" id="CP089983">
    <property type="protein sequence ID" value="WXB05705.1"/>
    <property type="molecule type" value="Genomic_DNA"/>
</dbReference>
<organism evidence="1 2">
    <name type="scientific">Pendulispora rubella</name>
    <dbReference type="NCBI Taxonomy" id="2741070"/>
    <lineage>
        <taxon>Bacteria</taxon>
        <taxon>Pseudomonadati</taxon>
        <taxon>Myxococcota</taxon>
        <taxon>Myxococcia</taxon>
        <taxon>Myxococcales</taxon>
        <taxon>Sorangiineae</taxon>
        <taxon>Pendulisporaceae</taxon>
        <taxon>Pendulispora</taxon>
    </lineage>
</organism>
<gene>
    <name evidence="1" type="ORF">LVJ94_00305</name>
</gene>
<evidence type="ECO:0000313" key="2">
    <source>
        <dbReference type="Proteomes" id="UP001374803"/>
    </source>
</evidence>
<reference evidence="1" key="1">
    <citation type="submission" date="2021-12" db="EMBL/GenBank/DDBJ databases">
        <title>Discovery of the Pendulisporaceae a myxobacterial family with distinct sporulation behavior and unique specialized metabolism.</title>
        <authorList>
            <person name="Garcia R."/>
            <person name="Popoff A."/>
            <person name="Bader C.D."/>
            <person name="Loehr J."/>
            <person name="Walesch S."/>
            <person name="Walt C."/>
            <person name="Boldt J."/>
            <person name="Bunk B."/>
            <person name="Haeckl F.J.F.P.J."/>
            <person name="Gunesch A.P."/>
            <person name="Birkelbach J."/>
            <person name="Nuebel U."/>
            <person name="Pietschmann T."/>
            <person name="Bach T."/>
            <person name="Mueller R."/>
        </authorList>
    </citation>
    <scope>NUCLEOTIDE SEQUENCE</scope>
    <source>
        <strain evidence="1">MSr11367</strain>
    </source>
</reference>
<evidence type="ECO:0000313" key="1">
    <source>
        <dbReference type="EMBL" id="WXB05705.1"/>
    </source>
</evidence>
<proteinExistence type="predicted"/>
<accession>A0ABZ2L4K4</accession>
<sequence length="179" mass="19675">MLLGWTRQMMRADDVVLYVLYADSVAAYEEEAVLPGRSIVATPHSVLLFVEDWVLRSEFEVRSFVDMVVDAWYDVRDLQAGRALRDTTELDASEAVTLGPGHEERLPDLRDGVVVEDLEAVAGSARANAVVAKVDGVVVACDGVALRSARDVRVFAQRLVATWSVVGYLRTGNESPMHV</sequence>
<protein>
    <submittedName>
        <fullName evidence="1">Uncharacterized protein</fullName>
    </submittedName>
</protein>
<dbReference type="RefSeq" id="WP_394835351.1">
    <property type="nucleotide sequence ID" value="NZ_CP089929.1"/>
</dbReference>
<dbReference type="Proteomes" id="UP001374803">
    <property type="component" value="Chromosome"/>
</dbReference>